<dbReference type="EMBL" id="AOPZ01000492">
    <property type="protein sequence ID" value="EPH39769.1"/>
    <property type="molecule type" value="Genomic_DNA"/>
</dbReference>
<evidence type="ECO:0000313" key="3">
    <source>
        <dbReference type="Proteomes" id="UP000014629"/>
    </source>
</evidence>
<dbReference type="AlphaFoldDB" id="S3ZB07"/>
<evidence type="ECO:0000256" key="1">
    <source>
        <dbReference type="SAM" id="Phobius"/>
    </source>
</evidence>
<evidence type="ECO:0000313" key="2">
    <source>
        <dbReference type="EMBL" id="EPH39769.1"/>
    </source>
</evidence>
<feature type="transmembrane region" description="Helical" evidence="1">
    <location>
        <begin position="12"/>
        <end position="37"/>
    </location>
</feature>
<dbReference type="Proteomes" id="UP000014629">
    <property type="component" value="Unassembled WGS sequence"/>
</dbReference>
<protein>
    <submittedName>
        <fullName evidence="2">Putative Capsule biosynthesis protein CapC</fullName>
    </submittedName>
</protein>
<dbReference type="PRINTS" id="PR01759">
    <property type="entry name" value="CAPSULEPROTC"/>
</dbReference>
<comment type="caution">
    <text evidence="2">The sequence shown here is derived from an EMBL/GenBank/DDBJ whole genome shotgun (WGS) entry which is preliminary data.</text>
</comment>
<dbReference type="InterPro" id="IPR008338">
    <property type="entry name" value="Capsule_biosynth_CapC"/>
</dbReference>
<feature type="transmembrane region" description="Helical" evidence="1">
    <location>
        <begin position="89"/>
        <end position="110"/>
    </location>
</feature>
<dbReference type="PATRIC" id="fig|1286094.4.peg.7117"/>
<dbReference type="Pfam" id="PF14102">
    <property type="entry name" value="Caps_synth_CapC"/>
    <property type="match status" value="1"/>
</dbReference>
<keyword evidence="1" id="KW-0812">Transmembrane</keyword>
<accession>S3ZB07</accession>
<dbReference type="GO" id="GO:0045227">
    <property type="term" value="P:capsule polysaccharide biosynthetic process"/>
    <property type="evidence" value="ECO:0007669"/>
    <property type="project" value="InterPro"/>
</dbReference>
<reference evidence="2 3" key="1">
    <citation type="submission" date="2013-02" db="EMBL/GenBank/DDBJ databases">
        <title>Draft Genome Sequence of Streptomyces aurantiacus, Which Produces Setomimycin.</title>
        <authorList>
            <person name="Gruening B.A."/>
            <person name="Praeg A."/>
            <person name="Erxleben A."/>
            <person name="Guenther S."/>
            <person name="Mueller M."/>
        </authorList>
    </citation>
    <scope>NUCLEOTIDE SEQUENCE [LARGE SCALE GENOMIC DNA]</scope>
    <source>
        <strain evidence="2 3">JA 4570</strain>
    </source>
</reference>
<gene>
    <name evidence="2" type="ORF">STRAU_7194</name>
</gene>
<sequence>MAQPRRAALIPSVLTPEIAAVGIALGLLFSLVCYLTTNLSPGGMITPGWLALTLVEDLQRAAMVVGVTVLTYVGTLLMQRFVILYGKRLFAAVVLLGVTLQATVMIVLSLEFPLMYSNQTLGFIVPGLIAYQLVRQPKGPTLLATGSVTLMAYVVLTAGILLGFMPSA</sequence>
<organism evidence="2 3">
    <name type="scientific">Streptomyces aurantiacus JA 4570</name>
    <dbReference type="NCBI Taxonomy" id="1286094"/>
    <lineage>
        <taxon>Bacteria</taxon>
        <taxon>Bacillati</taxon>
        <taxon>Actinomycetota</taxon>
        <taxon>Actinomycetes</taxon>
        <taxon>Kitasatosporales</taxon>
        <taxon>Streptomycetaceae</taxon>
        <taxon>Streptomyces</taxon>
        <taxon>Streptomyces aurantiacus group</taxon>
    </lineage>
</organism>
<keyword evidence="1" id="KW-0472">Membrane</keyword>
<keyword evidence="3" id="KW-1185">Reference proteome</keyword>
<feature type="transmembrane region" description="Helical" evidence="1">
    <location>
        <begin position="57"/>
        <end position="77"/>
    </location>
</feature>
<name>S3ZB07_9ACTN</name>
<feature type="transmembrane region" description="Helical" evidence="1">
    <location>
        <begin position="141"/>
        <end position="165"/>
    </location>
</feature>
<dbReference type="GO" id="GO:0016020">
    <property type="term" value="C:membrane"/>
    <property type="evidence" value="ECO:0007669"/>
    <property type="project" value="InterPro"/>
</dbReference>
<keyword evidence="1" id="KW-1133">Transmembrane helix</keyword>
<proteinExistence type="predicted"/>